<gene>
    <name evidence="2" type="ORF">ACFS5P_06065</name>
</gene>
<dbReference type="PANTHER" id="PTHR37829">
    <property type="entry name" value="PHAGE-LIKE ELEMENT PBSX PROTEIN XKDT"/>
    <property type="match status" value="1"/>
</dbReference>
<dbReference type="InterPro" id="IPR014507">
    <property type="entry name" value="Baseplate_assembly_J_pred"/>
</dbReference>
<evidence type="ECO:0000313" key="2">
    <source>
        <dbReference type="EMBL" id="MFD2911434.1"/>
    </source>
</evidence>
<accession>A0ABW5ZEN2</accession>
<protein>
    <submittedName>
        <fullName evidence="2">Baseplate J/gp47 family protein</fullName>
    </submittedName>
</protein>
<dbReference type="Pfam" id="PF04865">
    <property type="entry name" value="Baseplate_J"/>
    <property type="match status" value="1"/>
</dbReference>
<comment type="caution">
    <text evidence="2">The sequence shown here is derived from an EMBL/GenBank/DDBJ whole genome shotgun (WGS) entry which is preliminary data.</text>
</comment>
<reference evidence="3" key="1">
    <citation type="journal article" date="2019" name="Int. J. Syst. Evol. Microbiol.">
        <title>The Global Catalogue of Microorganisms (GCM) 10K type strain sequencing project: providing services to taxonomists for standard genome sequencing and annotation.</title>
        <authorList>
            <consortium name="The Broad Institute Genomics Platform"/>
            <consortium name="The Broad Institute Genome Sequencing Center for Infectious Disease"/>
            <person name="Wu L."/>
            <person name="Ma J."/>
        </authorList>
    </citation>
    <scope>NUCLEOTIDE SEQUENCE [LARGE SCALE GENOMIC DNA]</scope>
    <source>
        <strain evidence="3">KCTC 13528</strain>
    </source>
</reference>
<dbReference type="PIRSF" id="PIRSF020481">
    <property type="entry name" value="BAP"/>
    <property type="match status" value="1"/>
</dbReference>
<dbReference type="EMBL" id="JBHUPG010000009">
    <property type="protein sequence ID" value="MFD2911434.1"/>
    <property type="molecule type" value="Genomic_DNA"/>
</dbReference>
<feature type="domain" description="Baseplate protein J-like barrel" evidence="1">
    <location>
        <begin position="104"/>
        <end position="180"/>
    </location>
</feature>
<dbReference type="PANTHER" id="PTHR37829:SF3">
    <property type="entry name" value="PROTEIN JAYE-RELATED"/>
    <property type="match status" value="1"/>
</dbReference>
<sequence>MSRFNLPEINFVELDAAELERLGVTKFEELMGETLSESDPRRKMLQSVAFVGAMLANNIDFTAKQNRLTYAVDNYLEHIGAGKNVDRLAPVAAKTMVRYNVNNPEEFTIPAGHRLSINDLYFETQVATIVEIGVEYVDIQSVCSEPGTAGNDFLPGQITEIVDPLPWVSSAVNVTTSSGGTDWETDDAYAERIRTANENLSTAGPELGYEYLAKSASQNVIDVHVDSPAAVEIVITPLMINGEAPDEDEKTAILAACNARSARPMTDLVSVADPVITNHTINVTYYLPQSLVAQEAIYQTAVGYSVDDYVLWQKSKLGRGIDPSELYARMTQEGAKRISVDPNTYVSVADNEVAHVAVNLTYGGLIND</sequence>
<dbReference type="RefSeq" id="WP_204730053.1">
    <property type="nucleotide sequence ID" value="NZ_JAFBDK010000013.1"/>
</dbReference>
<proteinExistence type="predicted"/>
<dbReference type="InterPro" id="IPR006949">
    <property type="entry name" value="Barrel_Baseplate_J-like"/>
</dbReference>
<organism evidence="2 3">
    <name type="scientific">Jeotgalibacillus terrae</name>
    <dbReference type="NCBI Taxonomy" id="587735"/>
    <lineage>
        <taxon>Bacteria</taxon>
        <taxon>Bacillati</taxon>
        <taxon>Bacillota</taxon>
        <taxon>Bacilli</taxon>
        <taxon>Bacillales</taxon>
        <taxon>Caryophanaceae</taxon>
        <taxon>Jeotgalibacillus</taxon>
    </lineage>
</organism>
<dbReference type="InterPro" id="IPR052399">
    <property type="entry name" value="Phage_Baseplate_Assmbl_Protein"/>
</dbReference>
<evidence type="ECO:0000259" key="1">
    <source>
        <dbReference type="Pfam" id="PF04865"/>
    </source>
</evidence>
<keyword evidence="3" id="KW-1185">Reference proteome</keyword>
<dbReference type="Proteomes" id="UP001597561">
    <property type="component" value="Unassembled WGS sequence"/>
</dbReference>
<evidence type="ECO:0000313" key="3">
    <source>
        <dbReference type="Proteomes" id="UP001597561"/>
    </source>
</evidence>
<name>A0ABW5ZEN2_9BACL</name>